<protein>
    <submittedName>
        <fullName evidence="2">Uncharacterized protein</fullName>
    </submittedName>
</protein>
<dbReference type="AlphaFoldDB" id="A0AAV7RE03"/>
<dbReference type="EMBL" id="JANPWB010000009">
    <property type="protein sequence ID" value="KAJ1150345.1"/>
    <property type="molecule type" value="Genomic_DNA"/>
</dbReference>
<feature type="compositionally biased region" description="Basic and acidic residues" evidence="1">
    <location>
        <begin position="44"/>
        <end position="76"/>
    </location>
</feature>
<name>A0AAV7RE03_PLEWA</name>
<comment type="caution">
    <text evidence="2">The sequence shown here is derived from an EMBL/GenBank/DDBJ whole genome shotgun (WGS) entry which is preliminary data.</text>
</comment>
<feature type="compositionally biased region" description="Basic and acidic residues" evidence="1">
    <location>
        <begin position="89"/>
        <end position="123"/>
    </location>
</feature>
<accession>A0AAV7RE03</accession>
<organism evidence="2 3">
    <name type="scientific">Pleurodeles waltl</name>
    <name type="common">Iberian ribbed newt</name>
    <dbReference type="NCBI Taxonomy" id="8319"/>
    <lineage>
        <taxon>Eukaryota</taxon>
        <taxon>Metazoa</taxon>
        <taxon>Chordata</taxon>
        <taxon>Craniata</taxon>
        <taxon>Vertebrata</taxon>
        <taxon>Euteleostomi</taxon>
        <taxon>Amphibia</taxon>
        <taxon>Batrachia</taxon>
        <taxon>Caudata</taxon>
        <taxon>Salamandroidea</taxon>
        <taxon>Salamandridae</taxon>
        <taxon>Pleurodelinae</taxon>
        <taxon>Pleurodeles</taxon>
    </lineage>
</organism>
<evidence type="ECO:0000256" key="1">
    <source>
        <dbReference type="SAM" id="MobiDB-lite"/>
    </source>
</evidence>
<feature type="region of interest" description="Disordered" evidence="1">
    <location>
        <begin position="25"/>
        <end position="181"/>
    </location>
</feature>
<evidence type="ECO:0000313" key="2">
    <source>
        <dbReference type="EMBL" id="KAJ1150345.1"/>
    </source>
</evidence>
<evidence type="ECO:0000313" key="3">
    <source>
        <dbReference type="Proteomes" id="UP001066276"/>
    </source>
</evidence>
<reference evidence="2" key="1">
    <citation type="journal article" date="2022" name="bioRxiv">
        <title>Sequencing and chromosome-scale assembly of the giantPleurodeles waltlgenome.</title>
        <authorList>
            <person name="Brown T."/>
            <person name="Elewa A."/>
            <person name="Iarovenko S."/>
            <person name="Subramanian E."/>
            <person name="Araus A.J."/>
            <person name="Petzold A."/>
            <person name="Susuki M."/>
            <person name="Suzuki K.-i.T."/>
            <person name="Hayashi T."/>
            <person name="Toyoda A."/>
            <person name="Oliveira C."/>
            <person name="Osipova E."/>
            <person name="Leigh N.D."/>
            <person name="Simon A."/>
            <person name="Yun M.H."/>
        </authorList>
    </citation>
    <scope>NUCLEOTIDE SEQUENCE</scope>
    <source>
        <strain evidence="2">20211129_DDA</strain>
        <tissue evidence="2">Liver</tissue>
    </source>
</reference>
<sequence>MHLRDVPQQDQEWELPKIIAETYSSIGRDSLGARPQKPQFQGKINKDNTKQQLEGNKKRWEKKQQTPKKERGESPRTETPQNRTHRKREMREVGDQSREQYVKPRQESQRSSEVSVKKEEKPVQQKQQFKKKKVAAVSFRHATQEDGSLEEQELGSSTARQRGRGHNSSPESSRASGGESN</sequence>
<keyword evidence="3" id="KW-1185">Reference proteome</keyword>
<proteinExistence type="predicted"/>
<gene>
    <name evidence="2" type="ORF">NDU88_003139</name>
</gene>
<dbReference type="Proteomes" id="UP001066276">
    <property type="component" value="Chromosome 5"/>
</dbReference>
<feature type="compositionally biased region" description="Polar residues" evidence="1">
    <location>
        <begin position="154"/>
        <end position="181"/>
    </location>
</feature>